<organism evidence="3 4">
    <name type="scientific">Candidatus Nitrospira neomarina</name>
    <dbReference type="NCBI Taxonomy" id="3020899"/>
    <lineage>
        <taxon>Bacteria</taxon>
        <taxon>Pseudomonadati</taxon>
        <taxon>Nitrospirota</taxon>
        <taxon>Nitrospiria</taxon>
        <taxon>Nitrospirales</taxon>
        <taxon>Nitrospiraceae</taxon>
        <taxon>Nitrospira</taxon>
    </lineage>
</organism>
<evidence type="ECO:0000313" key="4">
    <source>
        <dbReference type="Proteomes" id="UP001302494"/>
    </source>
</evidence>
<evidence type="ECO:0000313" key="3">
    <source>
        <dbReference type="EMBL" id="WNM61969.1"/>
    </source>
</evidence>
<dbReference type="AlphaFoldDB" id="A0AA96GPN8"/>
<dbReference type="RefSeq" id="WP_312744769.1">
    <property type="nucleotide sequence ID" value="NZ_CP116968.1"/>
</dbReference>
<dbReference type="Pfam" id="PF07811">
    <property type="entry name" value="TadE"/>
    <property type="match status" value="1"/>
</dbReference>
<name>A0AA96GPN8_9BACT</name>
<reference evidence="3 4" key="1">
    <citation type="submission" date="2023-01" db="EMBL/GenBank/DDBJ databases">
        <title>Cultivation and genomic characterization of new, ubiquitous marine nitrite-oxidizing bacteria from the Nitrospirales.</title>
        <authorList>
            <person name="Mueller A.J."/>
            <person name="Daebeler A."/>
            <person name="Herbold C.W."/>
            <person name="Kirkegaard R.H."/>
            <person name="Daims H."/>
        </authorList>
    </citation>
    <scope>NUCLEOTIDE SEQUENCE [LARGE SCALE GENOMIC DNA]</scope>
    <source>
        <strain evidence="3 4">DK</strain>
    </source>
</reference>
<keyword evidence="1" id="KW-0472">Membrane</keyword>
<evidence type="ECO:0000259" key="2">
    <source>
        <dbReference type="Pfam" id="PF07811"/>
    </source>
</evidence>
<proteinExistence type="predicted"/>
<dbReference type="Proteomes" id="UP001302494">
    <property type="component" value="Chromosome"/>
</dbReference>
<feature type="transmembrane region" description="Helical" evidence="1">
    <location>
        <begin position="20"/>
        <end position="40"/>
    </location>
</feature>
<keyword evidence="4" id="KW-1185">Reference proteome</keyword>
<dbReference type="KEGG" id="nneo:PQG83_19850"/>
<keyword evidence="1" id="KW-0812">Transmembrane</keyword>
<protein>
    <submittedName>
        <fullName evidence="3">TadE/TadG family type IV pilus assembly protein</fullName>
    </submittedName>
</protein>
<gene>
    <name evidence="3" type="ORF">PQG83_19850</name>
</gene>
<sequence>MMTSFIQRGRNEQGTASIELAFSLMLFLFVAFGIVEYGSIINERNALTQLAREGASLASRNLTTNQNMMDLLGSTDNALDFKNYPSKYHIYLAQITAGTVANNNPTCTVVEQGGLNGSGVAAPALPNCDLPQNLYDYLVYVPGTGATVQQFTVLKVYYEHDPITPLGALATQIGWGAGTVGNSVTLFSQAIF</sequence>
<accession>A0AA96GPN8</accession>
<dbReference type="EMBL" id="CP116968">
    <property type="protein sequence ID" value="WNM61969.1"/>
    <property type="molecule type" value="Genomic_DNA"/>
</dbReference>
<evidence type="ECO:0000256" key="1">
    <source>
        <dbReference type="SAM" id="Phobius"/>
    </source>
</evidence>
<keyword evidence="1" id="KW-1133">Transmembrane helix</keyword>
<dbReference type="InterPro" id="IPR012495">
    <property type="entry name" value="TadE-like_dom"/>
</dbReference>
<feature type="domain" description="TadE-like" evidence="2">
    <location>
        <begin position="14"/>
        <end position="55"/>
    </location>
</feature>